<feature type="coiled-coil region" evidence="5">
    <location>
        <begin position="539"/>
        <end position="566"/>
    </location>
</feature>
<dbReference type="InterPro" id="IPR051841">
    <property type="entry name" value="MT-Golgi_org_protein"/>
</dbReference>
<protein>
    <submittedName>
        <fullName evidence="7">Putative golgin subfamily protein b member</fullName>
    </submittedName>
</protein>
<dbReference type="PANTHER" id="PTHR18902">
    <property type="entry name" value="NUCLEAR MITOTIC APPARATUS PROTEIN 1-RELATED"/>
    <property type="match status" value="1"/>
</dbReference>
<dbReference type="PROSITE" id="PS50913">
    <property type="entry name" value="GRIP"/>
    <property type="match status" value="1"/>
</dbReference>
<feature type="coiled-coil region" evidence="5">
    <location>
        <begin position="784"/>
        <end position="820"/>
    </location>
</feature>
<evidence type="ECO:0000256" key="1">
    <source>
        <dbReference type="ARBA" id="ARBA00004496"/>
    </source>
</evidence>
<evidence type="ECO:0000256" key="2">
    <source>
        <dbReference type="ARBA" id="ARBA00022490"/>
    </source>
</evidence>
<reference evidence="7" key="1">
    <citation type="journal article" date="2015" name="J. Med. Entomol.">
        <title>A Deep Insight Into the Sialotranscriptome of the Chagas Disease Vector, Panstrongylus megistus (Hemiptera: Heteroptera).</title>
        <authorList>
            <person name="Ribeiro J.M."/>
            <person name="Schwarz A."/>
            <person name="Francischetti I.M."/>
        </authorList>
    </citation>
    <scope>NUCLEOTIDE SEQUENCE</scope>
    <source>
        <tissue evidence="7">Salivary glands</tissue>
    </source>
</reference>
<organism evidence="7">
    <name type="scientific">Panstrongylus megistus</name>
    <dbReference type="NCBI Taxonomy" id="65343"/>
    <lineage>
        <taxon>Eukaryota</taxon>
        <taxon>Metazoa</taxon>
        <taxon>Ecdysozoa</taxon>
        <taxon>Arthropoda</taxon>
        <taxon>Hexapoda</taxon>
        <taxon>Insecta</taxon>
        <taxon>Pterygota</taxon>
        <taxon>Neoptera</taxon>
        <taxon>Paraneoptera</taxon>
        <taxon>Hemiptera</taxon>
        <taxon>Heteroptera</taxon>
        <taxon>Panheteroptera</taxon>
        <taxon>Cimicomorpha</taxon>
        <taxon>Reduviidae</taxon>
        <taxon>Triatominae</taxon>
        <taxon>Panstrongylus</taxon>
    </lineage>
</organism>
<evidence type="ECO:0000259" key="6">
    <source>
        <dbReference type="PROSITE" id="PS50913"/>
    </source>
</evidence>
<evidence type="ECO:0000313" key="7">
    <source>
        <dbReference type="EMBL" id="JAC88812.1"/>
    </source>
</evidence>
<feature type="coiled-coil region" evidence="5">
    <location>
        <begin position="31"/>
        <end position="185"/>
    </location>
</feature>
<dbReference type="InterPro" id="IPR000237">
    <property type="entry name" value="GRIP_dom"/>
</dbReference>
<feature type="coiled-coil region" evidence="5">
    <location>
        <begin position="227"/>
        <end position="324"/>
    </location>
</feature>
<feature type="domain" description="GRIP" evidence="6">
    <location>
        <begin position="1488"/>
        <end position="1538"/>
    </location>
</feature>
<keyword evidence="4 5" id="KW-0175">Coiled coil</keyword>
<keyword evidence="2" id="KW-0963">Cytoplasm</keyword>
<accession>A0A069DYE9</accession>
<evidence type="ECO:0000256" key="3">
    <source>
        <dbReference type="ARBA" id="ARBA00022553"/>
    </source>
</evidence>
<feature type="coiled-coil region" evidence="5">
    <location>
        <begin position="935"/>
        <end position="1042"/>
    </location>
</feature>
<keyword evidence="3" id="KW-0597">Phosphoprotein</keyword>
<proteinExistence type="evidence at transcript level"/>
<sequence>TPKESEELTREKLILKYKTLMALTNKIKIARNEALSENESLKNEIEAANKKIEMLSQQNVTAEEMLAALTDQKLKMAMEIDDMKKEKQNYYKTVKEDANKETESYQIENERLKKDNNDLLLKLNEKEKNELQLQNDVKKLNENNENVIILCNNIRKEKIELQSKLEEIEATLNKVQDEKKGVLELLSKQFSQHFENINCLKQFLEQELKSFCNYQCAEEINILLDKNLSLKNNVVELNDSINTLLKERESSETNIVNLTNKLEKLKSELEIVTSDRDQIMNNLESVRLETKNLIENSEKLVDELEILKAEKIKNEHEMNTLLNNKNDEIELVRNQLLDLQQFSEELKVNLLSYSEYVNTLERKQCDCFKENLQYSVTDKSVIIRESKKCEATNEFSNEFLTKIDNLSKIKNTFSTITESVQNIGLKLLQNEVHASELELIKVINTLDSIITNEEDYKCPNIKCSCFWLKNIGTKLNESMTNYEKILTDMKHDLEFLQEQSTIISNKEKFNDKVKEELNLNIIRNKKKHPEYQISQDVQIENILSKVEEYEVLNDLLEKKIVICREELGFALDQLHNAEELGELMQHEIQSLQSHLYEAIAERERLNDMVNEKVKVIIKLDEELSAEQSKAHKLISDLENSQIELNAAKNALDSEKTKSIQFSNYLENSQCELNATNIALDAKNTKSTKLFSFQTHLPEAKQELNLEQSISTQSMNDIENELALTRQVLDAELLKSLKLISDLQSSQIEFNEAKYALDAEKTKSKKLIGDLETSQSELNIIKCALASEQAKTNQLIGELKNAQLEINAAKHALQIEQLKSNKLFDDLSNSKSNLGEVQQALDVELSNSNRLINDQKKFQSELNTIKQALDMEQSKSHKLINDIEHSHCELNANKDALLAEQTKSNILKKDLEKSQCELNGTRQALFIEESKSNKLITELKNSHVELNEVKNLLEEKCKCIKDLKKESTSAISKISELSEANLKLKQEHDSLKHNISETVKQMKTTKLKEAQDRNEILDLKLSNEQLNIKLVKLEETNNKFNIKLPSCKINVDDLRKEIITLRKYCKNLHEDQYCSFQKTNQEIIQSMNKQVAVWLAQENLLKENLCDPRTEEDKFRSEPRNNMLSQEIISNADVGCQRPDKMHLIDNERQVNMQQNKNNAILIQEVRKESDSQNNSSNSRKEEILKSGELELLSEHNSAKMQSLETSLALSKQELATTQLEINQLREEFYSYRLRAQALLSKQKGELESQREKEAKEQIEKLNNELESIRGKMEIILTEDESLKYRLTTLQSEKEITDKKYDDISRALHQKIIDYDTLNTEYNAFKLSTDTLIHNGKILLEEKYKSEITAKDAIINKLKSELKEKHTSYAEDKISEVSQYTPSVHNMEEILQEREDGEGSETTPTPFPDRHEFLPLDVLINNPVEDEESQVAILQEQVNMLTAELSSHDIRSKHLSSLLREAEKESARNSQQNAVLKEEVRRLERCLERQPLVANTEYLKNVVFKFFTLQSADERSRLVPVLDSMLKLSPAEAQKLNEIARGEGGSSWSNYLHSWTGLG</sequence>
<dbReference type="GO" id="GO:0005737">
    <property type="term" value="C:cytoplasm"/>
    <property type="evidence" value="ECO:0007669"/>
    <property type="project" value="UniProtKB-SubCell"/>
</dbReference>
<evidence type="ECO:0000256" key="5">
    <source>
        <dbReference type="SAM" id="Coils"/>
    </source>
</evidence>
<feature type="non-terminal residue" evidence="7">
    <location>
        <position position="1"/>
    </location>
</feature>
<dbReference type="Pfam" id="PF01465">
    <property type="entry name" value="GRIP"/>
    <property type="match status" value="1"/>
</dbReference>
<name>A0A069DYE9_9HEMI</name>
<feature type="coiled-coil region" evidence="5">
    <location>
        <begin position="1200"/>
        <end position="1278"/>
    </location>
</feature>
<dbReference type="PANTHER" id="PTHR18902:SF25">
    <property type="entry name" value="GRIP AND COILED-COIL DOMAIN-CONTAINING PROTEIN 2"/>
    <property type="match status" value="1"/>
</dbReference>
<feature type="coiled-coil region" evidence="5">
    <location>
        <begin position="1423"/>
        <end position="1478"/>
    </location>
</feature>
<dbReference type="Gene3D" id="1.10.220.60">
    <property type="entry name" value="GRIP domain"/>
    <property type="match status" value="1"/>
</dbReference>
<evidence type="ECO:0000256" key="4">
    <source>
        <dbReference type="ARBA" id="ARBA00023054"/>
    </source>
</evidence>
<comment type="subcellular location">
    <subcellularLocation>
        <location evidence="1">Cytoplasm</location>
    </subcellularLocation>
</comment>
<dbReference type="EMBL" id="GBGD01000077">
    <property type="protein sequence ID" value="JAC88812.1"/>
    <property type="molecule type" value="mRNA"/>
</dbReference>
<feature type="coiled-coil region" evidence="5">
    <location>
        <begin position="630"/>
        <end position="657"/>
    </location>
</feature>
<dbReference type="SMART" id="SM00755">
    <property type="entry name" value="Grip"/>
    <property type="match status" value="1"/>
</dbReference>